<dbReference type="GeneID" id="70239441"/>
<dbReference type="GO" id="GO:0008270">
    <property type="term" value="F:zinc ion binding"/>
    <property type="evidence" value="ECO:0007669"/>
    <property type="project" value="UniProtKB-KW"/>
</dbReference>
<proteinExistence type="predicted"/>
<accession>A0AAD4L4Y0</accession>
<dbReference type="SUPFAM" id="SSF57756">
    <property type="entry name" value="Retrovirus zinc finger-like domains"/>
    <property type="match status" value="1"/>
</dbReference>
<dbReference type="InterPro" id="IPR036875">
    <property type="entry name" value="Znf_CCHC_sf"/>
</dbReference>
<evidence type="ECO:0000259" key="2">
    <source>
        <dbReference type="PROSITE" id="PS50158"/>
    </source>
</evidence>
<keyword evidence="1" id="KW-0479">Metal-binding</keyword>
<evidence type="ECO:0000256" key="1">
    <source>
        <dbReference type="PROSITE-ProRule" id="PRU00047"/>
    </source>
</evidence>
<keyword evidence="1" id="KW-0862">Zinc</keyword>
<dbReference type="Pfam" id="PF00098">
    <property type="entry name" value="zf-CCHC"/>
    <property type="match status" value="2"/>
</dbReference>
<protein>
    <recommendedName>
        <fullName evidence="2">CCHC-type domain-containing protein</fullName>
    </recommendedName>
</protein>
<dbReference type="Proteomes" id="UP001201262">
    <property type="component" value="Unassembled WGS sequence"/>
</dbReference>
<dbReference type="EMBL" id="JAJTJA010000002">
    <property type="protein sequence ID" value="KAH8704278.1"/>
    <property type="molecule type" value="Genomic_DNA"/>
</dbReference>
<sequence length="99" mass="10274">MDYQSGSRGCFNCGDASHQARDCPKKGVPTCYNCGGQGHAANAPKPPRRSLAIDAVRLDIFHASARNPPEPATSVAAVVLPEVPAAVVKNATSAVRSDT</sequence>
<dbReference type="SMART" id="SM00343">
    <property type="entry name" value="ZnF_C2HC"/>
    <property type="match status" value="2"/>
</dbReference>
<dbReference type="InterPro" id="IPR001878">
    <property type="entry name" value="Znf_CCHC"/>
</dbReference>
<keyword evidence="4" id="KW-1185">Reference proteome</keyword>
<evidence type="ECO:0000313" key="3">
    <source>
        <dbReference type="EMBL" id="KAH8704278.1"/>
    </source>
</evidence>
<name>A0AAD4L4Y0_9EURO</name>
<keyword evidence="1" id="KW-0863">Zinc-finger</keyword>
<dbReference type="PROSITE" id="PS50158">
    <property type="entry name" value="ZF_CCHC"/>
    <property type="match status" value="1"/>
</dbReference>
<dbReference type="AlphaFoldDB" id="A0AAD4L4Y0"/>
<dbReference type="Gene3D" id="4.10.60.10">
    <property type="entry name" value="Zinc finger, CCHC-type"/>
    <property type="match status" value="1"/>
</dbReference>
<feature type="domain" description="CCHC-type" evidence="2">
    <location>
        <begin position="10"/>
        <end position="25"/>
    </location>
</feature>
<dbReference type="RefSeq" id="XP_046077296.1">
    <property type="nucleotide sequence ID" value="XM_046209154.1"/>
</dbReference>
<gene>
    <name evidence="3" type="ORF">BGW36DRAFT_100440</name>
</gene>
<evidence type="ECO:0000313" key="4">
    <source>
        <dbReference type="Proteomes" id="UP001201262"/>
    </source>
</evidence>
<dbReference type="GO" id="GO:0003676">
    <property type="term" value="F:nucleic acid binding"/>
    <property type="evidence" value="ECO:0007669"/>
    <property type="project" value="InterPro"/>
</dbReference>
<reference evidence="3" key="1">
    <citation type="submission" date="2021-12" db="EMBL/GenBank/DDBJ databases">
        <title>Convergent genome expansion in fungi linked to evolution of root-endophyte symbiosis.</title>
        <authorList>
            <consortium name="DOE Joint Genome Institute"/>
            <person name="Ke Y.-H."/>
            <person name="Bonito G."/>
            <person name="Liao H.-L."/>
            <person name="Looney B."/>
            <person name="Rojas-Flechas A."/>
            <person name="Nash J."/>
            <person name="Hameed K."/>
            <person name="Schadt C."/>
            <person name="Martin F."/>
            <person name="Crous P.W."/>
            <person name="Miettinen O."/>
            <person name="Magnuson J.K."/>
            <person name="Labbe J."/>
            <person name="Jacobson D."/>
            <person name="Doktycz M.J."/>
            <person name="Veneault-Fourrey C."/>
            <person name="Kuo A."/>
            <person name="Mondo S."/>
            <person name="Calhoun S."/>
            <person name="Riley R."/>
            <person name="Ohm R."/>
            <person name="LaButti K."/>
            <person name="Andreopoulos B."/>
            <person name="Pangilinan J."/>
            <person name="Nolan M."/>
            <person name="Tritt A."/>
            <person name="Clum A."/>
            <person name="Lipzen A."/>
            <person name="Daum C."/>
            <person name="Barry K."/>
            <person name="Grigoriev I.V."/>
            <person name="Vilgalys R."/>
        </authorList>
    </citation>
    <scope>NUCLEOTIDE SEQUENCE</scope>
    <source>
        <strain evidence="3">PMI_201</strain>
    </source>
</reference>
<comment type="caution">
    <text evidence="3">The sequence shown here is derived from an EMBL/GenBank/DDBJ whole genome shotgun (WGS) entry which is preliminary data.</text>
</comment>
<organism evidence="3 4">
    <name type="scientific">Talaromyces proteolyticus</name>
    <dbReference type="NCBI Taxonomy" id="1131652"/>
    <lineage>
        <taxon>Eukaryota</taxon>
        <taxon>Fungi</taxon>
        <taxon>Dikarya</taxon>
        <taxon>Ascomycota</taxon>
        <taxon>Pezizomycotina</taxon>
        <taxon>Eurotiomycetes</taxon>
        <taxon>Eurotiomycetidae</taxon>
        <taxon>Eurotiales</taxon>
        <taxon>Trichocomaceae</taxon>
        <taxon>Talaromyces</taxon>
        <taxon>Talaromyces sect. Bacilispori</taxon>
    </lineage>
</organism>